<dbReference type="RefSeq" id="WP_140003001.1">
    <property type="nucleotide sequence ID" value="NZ_CP040946.1"/>
</dbReference>
<protein>
    <submittedName>
        <fullName evidence="3">PEP-CTERM sorting domain-containing protein</fullName>
    </submittedName>
</protein>
<gene>
    <name evidence="3" type="ORF">FIU01_03490</name>
</gene>
<reference evidence="4" key="1">
    <citation type="journal article" date="2019" name="ISME J.">
        <title>Evolution in action: habitat transition from sediment to the pelagial leads to genome streamlining in Methylophilaceae.</title>
        <authorList>
            <person name="Salcher M."/>
            <person name="Schaefle D."/>
            <person name="Kaspar M."/>
            <person name="Neuenschwander S.M."/>
            <person name="Ghai R."/>
        </authorList>
    </citation>
    <scope>NUCLEOTIDE SEQUENCE [LARGE SCALE GENOMIC DNA]</scope>
    <source>
        <strain evidence="4">MMS-M-51</strain>
    </source>
</reference>
<dbReference type="Pfam" id="PF07589">
    <property type="entry name" value="PEP-CTERM"/>
    <property type="match status" value="1"/>
</dbReference>
<dbReference type="NCBIfam" id="TIGR02595">
    <property type="entry name" value="PEP_CTERM"/>
    <property type="match status" value="1"/>
</dbReference>
<keyword evidence="1" id="KW-0732">Signal</keyword>
<evidence type="ECO:0000313" key="3">
    <source>
        <dbReference type="EMBL" id="QDC43674.1"/>
    </source>
</evidence>
<keyword evidence="4" id="KW-1185">Reference proteome</keyword>
<evidence type="ECO:0000259" key="2">
    <source>
        <dbReference type="Pfam" id="PF07589"/>
    </source>
</evidence>
<feature type="chain" id="PRO_5022904146" evidence="1">
    <location>
        <begin position="20"/>
        <end position="165"/>
    </location>
</feature>
<evidence type="ECO:0000256" key="1">
    <source>
        <dbReference type="SAM" id="SignalP"/>
    </source>
</evidence>
<dbReference type="OrthoDB" id="6399769at2"/>
<dbReference type="Proteomes" id="UP000311008">
    <property type="component" value="Chromosome"/>
</dbReference>
<name>A0A5B8CQW8_9PROT</name>
<dbReference type="EMBL" id="CP040946">
    <property type="protein sequence ID" value="QDC43674.1"/>
    <property type="molecule type" value="Genomic_DNA"/>
</dbReference>
<evidence type="ECO:0000313" key="4">
    <source>
        <dbReference type="Proteomes" id="UP000311008"/>
    </source>
</evidence>
<feature type="signal peptide" evidence="1">
    <location>
        <begin position="1"/>
        <end position="19"/>
    </location>
</feature>
<proteinExistence type="predicted"/>
<feature type="domain" description="Ice-binding protein C-terminal" evidence="2">
    <location>
        <begin position="137"/>
        <end position="161"/>
    </location>
</feature>
<dbReference type="AlphaFoldDB" id="A0A5B8CQW8"/>
<organism evidence="3 4">
    <name type="scientific">Methylophilus medardicus</name>
    <dbReference type="NCBI Taxonomy" id="2588534"/>
    <lineage>
        <taxon>Bacteria</taxon>
        <taxon>Pseudomonadati</taxon>
        <taxon>Pseudomonadota</taxon>
        <taxon>Betaproteobacteria</taxon>
        <taxon>Nitrosomonadales</taxon>
        <taxon>Methylophilaceae</taxon>
        <taxon>Methylophilus</taxon>
    </lineage>
</organism>
<sequence>MFKNILIAASLLASTSAFATSTTTTFSGTDLSGSSDARTSKISISSAFDFDLSGVLDPSLRLLQDNNSGLYQGITLVSDSDSTFTYAPVILPLSQFDLTRYTFSVSNLAAGNYTLQFNLIGGGRYEGSYTINPIVVPVPEPETYGMMFAGLALMGTIAFRRQKNS</sequence>
<dbReference type="NCBIfam" id="NF038126">
    <property type="entry name" value="PEP_CTERM_FxDxF"/>
    <property type="match status" value="1"/>
</dbReference>
<accession>A0A5B8CQW8</accession>
<dbReference type="InterPro" id="IPR013424">
    <property type="entry name" value="Ice-binding_C"/>
</dbReference>
<dbReference type="KEGG" id="mmec:FIU01_03490"/>